<keyword evidence="3" id="KW-1185">Reference proteome</keyword>
<accession>A0A409YAN6</accession>
<gene>
    <name evidence="2" type="ORF">CVT24_009016</name>
</gene>
<dbReference type="Proteomes" id="UP000284842">
    <property type="component" value="Unassembled WGS sequence"/>
</dbReference>
<comment type="caution">
    <text evidence="2">The sequence shown here is derived from an EMBL/GenBank/DDBJ whole genome shotgun (WGS) entry which is preliminary data.</text>
</comment>
<dbReference type="EMBL" id="NHTK01001336">
    <property type="protein sequence ID" value="PPR00062.1"/>
    <property type="molecule type" value="Genomic_DNA"/>
</dbReference>
<evidence type="ECO:0000313" key="3">
    <source>
        <dbReference type="Proteomes" id="UP000284842"/>
    </source>
</evidence>
<evidence type="ECO:0000256" key="1">
    <source>
        <dbReference type="SAM" id="MobiDB-lite"/>
    </source>
</evidence>
<name>A0A409YAN6_9AGAR</name>
<dbReference type="InParanoid" id="A0A409YAN6"/>
<feature type="compositionally biased region" description="Low complexity" evidence="1">
    <location>
        <begin position="545"/>
        <end position="563"/>
    </location>
</feature>
<feature type="region of interest" description="Disordered" evidence="1">
    <location>
        <begin position="658"/>
        <end position="712"/>
    </location>
</feature>
<reference evidence="2 3" key="1">
    <citation type="journal article" date="2018" name="Evol. Lett.">
        <title>Horizontal gene cluster transfer increased hallucinogenic mushroom diversity.</title>
        <authorList>
            <person name="Reynolds H.T."/>
            <person name="Vijayakumar V."/>
            <person name="Gluck-Thaler E."/>
            <person name="Korotkin H.B."/>
            <person name="Matheny P.B."/>
            <person name="Slot J.C."/>
        </authorList>
    </citation>
    <scope>NUCLEOTIDE SEQUENCE [LARGE SCALE GENOMIC DNA]</scope>
    <source>
        <strain evidence="2 3">2629</strain>
    </source>
</reference>
<proteinExistence type="predicted"/>
<feature type="compositionally biased region" description="Polar residues" evidence="1">
    <location>
        <begin position="467"/>
        <end position="494"/>
    </location>
</feature>
<organism evidence="2 3">
    <name type="scientific">Panaeolus cyanescens</name>
    <dbReference type="NCBI Taxonomy" id="181874"/>
    <lineage>
        <taxon>Eukaryota</taxon>
        <taxon>Fungi</taxon>
        <taxon>Dikarya</taxon>
        <taxon>Basidiomycota</taxon>
        <taxon>Agaricomycotina</taxon>
        <taxon>Agaricomycetes</taxon>
        <taxon>Agaricomycetidae</taxon>
        <taxon>Agaricales</taxon>
        <taxon>Agaricineae</taxon>
        <taxon>Galeropsidaceae</taxon>
        <taxon>Panaeolus</taxon>
    </lineage>
</organism>
<feature type="compositionally biased region" description="Acidic residues" evidence="1">
    <location>
        <begin position="696"/>
        <end position="709"/>
    </location>
</feature>
<protein>
    <submittedName>
        <fullName evidence="2">Uncharacterized protein</fullName>
    </submittedName>
</protein>
<sequence length="787" mass="88615">MQACSLVCKDFVPLARRHLFRTIKIGYHRDYSVSHSEIAKIFKKNGYLAYHVDSIWYKLNSEAEEELVKNRDNEDGSQNHPSVFTVSDSVSLLDLFPNIRQIDITCDPSVREDDPSPVQRQIFRDMVRASTVASLSIVDVHMDLRDLIELNQIQILTSSYCKWFISSSEQHPGTAQFHCPSLQLQEITIEEDVYFPVRIIERCPQLQNIRVNGSLCTSDDFFPECDLTTARRDKNVVYGKLHTVSCPTSWMKPIVQSCGIYPDSFGPCAFPALKKLDIMEYENYECSFEGLCEILQHSPQLENIIMTDIPGIRLSVPLPFDTCFRICQSTIKHLDIQFRDVSPSSTHVFEALCNGLTVIQAEDRLETLSIACAINVTGRNIDEWMRTMRDRLRTLGDTIAKLSTLRRFELLISCFGRTNGLSSTFPVEFQMYYTPNYPSFAPVSPNGSPGHASSSATPWSHWPYQSAPINSTPKEGGTSNQMHTPENTSGWPSAYTNVTPYGDVPTMPPQPYQYFTAWPMPAQPYPSPFQQISPLFWPYAPQARTPHTQPTPENQPTTPQPTQANETKTPPGFQPSKESDSTPESEPTSTGLSGQSSEDLASMELLQSPPLPRNSTLFQTPSKKRSKKKSVIFSAFPNRKMKFDPHAPVADMLNTAFSPDEESDFSESTWQRPLVTPHPKIMNLPDLSHHDRDDSSSSEDEASEAEEEEHNTTFLLHHPHPHEHLKAAALLGARHLHNPIIRADGRGNTVTVIAAQATKNMKQDATRIEALGPDQDVHHVVMNKSLR</sequence>
<feature type="region of interest" description="Disordered" evidence="1">
    <location>
        <begin position="540"/>
        <end position="629"/>
    </location>
</feature>
<dbReference type="SUPFAM" id="SSF52047">
    <property type="entry name" value="RNI-like"/>
    <property type="match status" value="1"/>
</dbReference>
<evidence type="ECO:0000313" key="2">
    <source>
        <dbReference type="EMBL" id="PPR00062.1"/>
    </source>
</evidence>
<dbReference type="AlphaFoldDB" id="A0A409YAN6"/>
<feature type="region of interest" description="Disordered" evidence="1">
    <location>
        <begin position="463"/>
        <end position="494"/>
    </location>
</feature>